<feature type="signal peptide" evidence="2">
    <location>
        <begin position="1"/>
        <end position="21"/>
    </location>
</feature>
<dbReference type="InterPro" id="IPR048433">
    <property type="entry name" value="YNCE-like_beta-prop"/>
</dbReference>
<dbReference type="EMBL" id="JADBEO010000020">
    <property type="protein sequence ID" value="MDR4307171.1"/>
    <property type="molecule type" value="Genomic_DNA"/>
</dbReference>
<dbReference type="InterPro" id="IPR011964">
    <property type="entry name" value="YVTN_b-propeller_repeat"/>
</dbReference>
<feature type="chain" id="PRO_5047493684" evidence="2">
    <location>
        <begin position="22"/>
        <end position="313"/>
    </location>
</feature>
<keyword evidence="1 2" id="KW-0732">Signal</keyword>
<dbReference type="Pfam" id="PF21783">
    <property type="entry name" value="YNCE"/>
    <property type="match status" value="1"/>
</dbReference>
<dbReference type="Proteomes" id="UP001181622">
    <property type="component" value="Unassembled WGS sequence"/>
</dbReference>
<comment type="caution">
    <text evidence="4">The sequence shown here is derived from an EMBL/GenBank/DDBJ whole genome shotgun (WGS) entry which is preliminary data.</text>
</comment>
<dbReference type="NCBIfam" id="TIGR02276">
    <property type="entry name" value="beta_rpt_yvtn"/>
    <property type="match status" value="2"/>
</dbReference>
<evidence type="ECO:0000313" key="4">
    <source>
        <dbReference type="EMBL" id="MDR4307171.1"/>
    </source>
</evidence>
<feature type="domain" description="YNCE-like beta-propeller" evidence="3">
    <location>
        <begin position="48"/>
        <end position="225"/>
    </location>
</feature>
<protein>
    <submittedName>
        <fullName evidence="4">YncE family protein</fullName>
    </submittedName>
</protein>
<dbReference type="RefSeq" id="WP_309391756.1">
    <property type="nucleotide sequence ID" value="NZ_JADBEO010000020.1"/>
</dbReference>
<evidence type="ECO:0000259" key="3">
    <source>
        <dbReference type="Pfam" id="PF21783"/>
    </source>
</evidence>
<proteinExistence type="predicted"/>
<sequence length="313" mass="31785">MKLLASGLAAALLALASPAGAAEATFAVVDQSGGTLSLLPSSGGEATQIDVGGAPAGIALAPDGRTLYVTDPDHGRVTAIDAVTRRITARFPVKGQPFGAAATDEFVFLTDWTRGLVIKLDAMSGAEAGEIKVGKAPAAIVLDGSGSRAFVAAREDDAVSVVDLKEDGKAQAIKVGRAPFALALAPDGGRLYVANVQSGDLSVIDVASRTEVKRVPIGKAPYGVAVTPDGRRIAVTLQHDGALAILDGRSLEVTGKAKIGSYPEGVAITQDGKTAAVANWMDDTVSLVDLAAARVTRTVPAKGGPRNLVTLSE</sequence>
<dbReference type="InterPro" id="IPR015943">
    <property type="entry name" value="WD40/YVTN_repeat-like_dom_sf"/>
</dbReference>
<dbReference type="SUPFAM" id="SSF50974">
    <property type="entry name" value="Nitrous oxide reductase, N-terminal domain"/>
    <property type="match status" value="1"/>
</dbReference>
<reference evidence="4" key="1">
    <citation type="submission" date="2020-10" db="EMBL/GenBank/DDBJ databases">
        <authorList>
            <person name="Abbas A."/>
            <person name="Razzaq R."/>
            <person name="Waqas M."/>
            <person name="Abbas N."/>
            <person name="Nielsen T.K."/>
            <person name="Hansen L.H."/>
            <person name="Hussain S."/>
            <person name="Shahid M."/>
        </authorList>
    </citation>
    <scope>NUCLEOTIDE SEQUENCE</scope>
    <source>
        <strain evidence="4">S14</strain>
    </source>
</reference>
<evidence type="ECO:0000313" key="5">
    <source>
        <dbReference type="Proteomes" id="UP001181622"/>
    </source>
</evidence>
<dbReference type="InterPro" id="IPR011045">
    <property type="entry name" value="N2O_reductase_N"/>
</dbReference>
<accession>A0ABU1DGE0</accession>
<dbReference type="InterPro" id="IPR051200">
    <property type="entry name" value="Host-pathogen_enzymatic-act"/>
</dbReference>
<keyword evidence="5" id="KW-1185">Reference proteome</keyword>
<dbReference type="PANTHER" id="PTHR47197">
    <property type="entry name" value="PROTEIN NIRF"/>
    <property type="match status" value="1"/>
</dbReference>
<evidence type="ECO:0000256" key="1">
    <source>
        <dbReference type="ARBA" id="ARBA00022729"/>
    </source>
</evidence>
<dbReference type="PANTHER" id="PTHR47197:SF3">
    <property type="entry name" value="DIHYDRO-HEME D1 DEHYDROGENASE"/>
    <property type="match status" value="1"/>
</dbReference>
<evidence type="ECO:0000256" key="2">
    <source>
        <dbReference type="SAM" id="SignalP"/>
    </source>
</evidence>
<organism evidence="4 5">
    <name type="scientific">Chelatococcus sambhunathii</name>
    <dbReference type="NCBI Taxonomy" id="363953"/>
    <lineage>
        <taxon>Bacteria</taxon>
        <taxon>Pseudomonadati</taxon>
        <taxon>Pseudomonadota</taxon>
        <taxon>Alphaproteobacteria</taxon>
        <taxon>Hyphomicrobiales</taxon>
        <taxon>Chelatococcaceae</taxon>
        <taxon>Chelatococcus</taxon>
    </lineage>
</organism>
<gene>
    <name evidence="4" type="ORF">IHQ68_11125</name>
</gene>
<dbReference type="Gene3D" id="2.130.10.10">
    <property type="entry name" value="YVTN repeat-like/Quinoprotein amine dehydrogenase"/>
    <property type="match status" value="3"/>
</dbReference>
<name>A0ABU1DGE0_9HYPH</name>